<comment type="caution">
    <text evidence="11">The sequence shown here is derived from an EMBL/GenBank/DDBJ whole genome shotgun (WGS) entry which is preliminary data.</text>
</comment>
<evidence type="ECO:0000259" key="9">
    <source>
        <dbReference type="PROSITE" id="PS51671"/>
    </source>
</evidence>
<dbReference type="InterPro" id="IPR045865">
    <property type="entry name" value="ACT-like_dom_sf"/>
</dbReference>
<dbReference type="InterPro" id="IPR002934">
    <property type="entry name" value="Polymerase_NTP_transf_dom"/>
</dbReference>
<feature type="domain" description="ACT" evidence="9">
    <location>
        <begin position="693"/>
        <end position="775"/>
    </location>
</feature>
<feature type="region of interest" description="Uridylyl-removing" evidence="8">
    <location>
        <begin position="334"/>
        <end position="692"/>
    </location>
</feature>
<dbReference type="CDD" id="cd00077">
    <property type="entry name" value="HDc"/>
    <property type="match status" value="1"/>
</dbReference>
<feature type="domain" description="HD" evidence="10">
    <location>
        <begin position="451"/>
        <end position="573"/>
    </location>
</feature>
<dbReference type="SUPFAM" id="SSF55021">
    <property type="entry name" value="ACT-like"/>
    <property type="match status" value="1"/>
</dbReference>
<dbReference type="SUPFAM" id="SSF81593">
    <property type="entry name" value="Nucleotidyltransferase substrate binding subunit/domain"/>
    <property type="match status" value="1"/>
</dbReference>
<keyword evidence="12" id="KW-1185">Reference proteome</keyword>
<dbReference type="InterPro" id="IPR002912">
    <property type="entry name" value="ACT_dom"/>
</dbReference>
<keyword evidence="6 8" id="KW-0511">Multifunctional enzyme</keyword>
<dbReference type="PIRSF" id="PIRSF006288">
    <property type="entry name" value="PII_uridyltransf"/>
    <property type="match status" value="1"/>
</dbReference>
<evidence type="ECO:0000313" key="11">
    <source>
        <dbReference type="EMBL" id="MFG6111643.1"/>
    </source>
</evidence>
<evidence type="ECO:0000259" key="10">
    <source>
        <dbReference type="PROSITE" id="PS51831"/>
    </source>
</evidence>
<evidence type="ECO:0000256" key="3">
    <source>
        <dbReference type="ARBA" id="ARBA00022737"/>
    </source>
</evidence>
<keyword evidence="5 8" id="KW-0460">Magnesium</keyword>
<dbReference type="NCBIfam" id="NF003347">
    <property type="entry name" value="PRK04374.1"/>
    <property type="match status" value="1"/>
</dbReference>
<evidence type="ECO:0000313" key="12">
    <source>
        <dbReference type="Proteomes" id="UP001605261"/>
    </source>
</evidence>
<comment type="catalytic activity">
    <reaction evidence="7">
        <text>guanosine 3',5'-bis(diphosphate) + H2O = GDP + diphosphate + H(+)</text>
        <dbReference type="Rhea" id="RHEA:14253"/>
        <dbReference type="ChEBI" id="CHEBI:15377"/>
        <dbReference type="ChEBI" id="CHEBI:15378"/>
        <dbReference type="ChEBI" id="CHEBI:33019"/>
        <dbReference type="ChEBI" id="CHEBI:58189"/>
        <dbReference type="ChEBI" id="CHEBI:77828"/>
        <dbReference type="EC" id="3.1.7.2"/>
    </reaction>
</comment>
<keyword evidence="1 8" id="KW-0808">Transferase</keyword>
<sequence length="878" mass="97964">MLPASPMLDAPADSVADPDWAALARQSLQQTDARLYRRFDQGDSIERLLALRARAADHLIRLAWQRCLPAGSGLALFAVGGYGRGELFPRSDIDVLVLGAPEQQRRHESGLARFFALVWDCGLPVSHAVRSPAECTQASADQTVLTALIESRPLVADEAARAALKAAVNVDGLWSPRAFFLAKREELLARHQRFGDTADNLEPDIKDGPGGLRDLNTLGWMALRAFGVRDLEALVGLGHLGPDEAAALKRERCALARLRFGLHLVANRPEERLRFDYQKTLAARLGFEDDLESLAVEKMMQGFYRSATVVRRISDRLLQRFEEQFDGEAVPEPVSVGFSLRRGYLAANDPAWPQGDIEQVFALFSSWAYNPEVRGLHSLTARALAEALPELAAYTDASPAAREQFLALLRSPRAVDTLARMARLGVLGQWIPAFAQVSGRMQFDLFHVYTVDQHTLMVLRNIGLFASSRADERFSIAHEVWPRLRKPELLLLAGLFHDIAKGRGGDHSELGAVDAHAFCQALALSSSDTELVAWLVEQHLRMSVTAQKQDISDPEVIHRFATLVASRDRLDYLYLLTCADIAGTSPKLWNAWKDRLLADLYFAARRALRDGLENQMPAAERVAEARESVRQLVRERGYDDATIERQFTVMPDESFIRLRPEQLAWQAAALVPVKQGQTLVKVRRITPDDQALEVFVHSPDRDGLFAAIVMTLDRKGYGIHRARVLDGPVDTIFDTFEVTPADSFADGNAQRLELALREALAGDLTRLRPSRRVIPRQLRHFRFAPRIEFRDGSDGNPGTRFSLVAPDRPGLLADVAFVLRNQRLRVHDARIATFGERAEDMFVISDEHDHPLTESARQQLHDAMLACLDPDRNAGDPH</sequence>
<dbReference type="Gene3D" id="3.30.70.260">
    <property type="match status" value="1"/>
</dbReference>
<comment type="domain">
    <text evidence="8">Has four distinct domains: an N-terminal nucleotidyltransferase (NT) domain responsible for UTase activity, a central HD domain that encodes UR activity, and two C-terminal ACT domains that seem to have a role in glutamine sensing.</text>
</comment>
<dbReference type="SUPFAM" id="SSF81301">
    <property type="entry name" value="Nucleotidyltransferase"/>
    <property type="match status" value="1"/>
</dbReference>
<evidence type="ECO:0000256" key="6">
    <source>
        <dbReference type="ARBA" id="ARBA00023268"/>
    </source>
</evidence>
<dbReference type="InterPro" id="IPR003607">
    <property type="entry name" value="HD/PDEase_dom"/>
</dbReference>
<dbReference type="SUPFAM" id="SSF81891">
    <property type="entry name" value="Poly A polymerase C-terminal region-like"/>
    <property type="match status" value="1"/>
</dbReference>
<dbReference type="EC" id="3.1.4.-" evidence="8"/>
<evidence type="ECO:0000256" key="7">
    <source>
        <dbReference type="ARBA" id="ARBA00047968"/>
    </source>
</evidence>
<dbReference type="InterPro" id="IPR043519">
    <property type="entry name" value="NT_sf"/>
</dbReference>
<comment type="activity regulation">
    <text evidence="8">Uridylyltransferase (UTase) activity is inhibited by glutamine, while glutamine activates uridylyl-removing (UR) activity.</text>
</comment>
<reference evidence="11 12" key="1">
    <citation type="submission" date="2024-09" db="EMBL/GenBank/DDBJ databases">
        <authorList>
            <consortium name="All-Russian atlas of soil microorganisms"/>
            <consortium name="as a basis for the search for new antimicrobial producers and enzymes with unique properties"/>
            <person name="Sokolova E.A."/>
            <person name="Voronina E.N."/>
        </authorList>
    </citation>
    <scope>NUCLEOTIDE SEQUENCE [LARGE SCALE GENOMIC DNA]</scope>
    <source>
        <strain evidence="11 12">AF-22b-331.1</strain>
    </source>
</reference>
<evidence type="ECO:0000256" key="8">
    <source>
        <dbReference type="HAMAP-Rule" id="MF_00277"/>
    </source>
</evidence>
<name>A0ABW7D3W6_9GAMM</name>
<dbReference type="PROSITE" id="PS51831">
    <property type="entry name" value="HD"/>
    <property type="match status" value="1"/>
</dbReference>
<dbReference type="Pfam" id="PF01966">
    <property type="entry name" value="HD"/>
    <property type="match status" value="1"/>
</dbReference>
<dbReference type="PANTHER" id="PTHR47320:SF1">
    <property type="entry name" value="BIFUNCTIONAL URIDYLYLTRANSFERASE_URIDYLYL-REMOVING ENZYME"/>
    <property type="match status" value="1"/>
</dbReference>
<proteinExistence type="inferred from homology"/>
<dbReference type="GO" id="GO:0016779">
    <property type="term" value="F:nucleotidyltransferase activity"/>
    <property type="evidence" value="ECO:0007669"/>
    <property type="project" value="UniProtKB-KW"/>
</dbReference>
<evidence type="ECO:0000256" key="5">
    <source>
        <dbReference type="ARBA" id="ARBA00022842"/>
    </source>
</evidence>
<dbReference type="InterPro" id="IPR010043">
    <property type="entry name" value="UTase/UR"/>
</dbReference>
<comment type="function">
    <text evidence="8">Modifies, by uridylylation and deuridylylation, the PII regulatory proteins (GlnB and homologs), in response to the nitrogen status of the cell that GlnD senses through the glutamine level. Under low glutamine levels, catalyzes the conversion of the PII proteins and UTP to PII-UMP and PPi, while under higher glutamine levels, GlnD hydrolyzes PII-UMP to PII and UMP (deuridylylation). Thus, controls uridylylation state and activity of the PII proteins, and plays an important role in the regulation of nitrogen metabolism.</text>
</comment>
<comment type="catalytic activity">
    <reaction evidence="8">
        <text>[protein-PII]-L-tyrosine + UTP = [protein-PII]-uridylyl-L-tyrosine + diphosphate</text>
        <dbReference type="Rhea" id="RHEA:13673"/>
        <dbReference type="Rhea" id="RHEA-COMP:12147"/>
        <dbReference type="Rhea" id="RHEA-COMP:12148"/>
        <dbReference type="ChEBI" id="CHEBI:33019"/>
        <dbReference type="ChEBI" id="CHEBI:46398"/>
        <dbReference type="ChEBI" id="CHEBI:46858"/>
        <dbReference type="ChEBI" id="CHEBI:90602"/>
        <dbReference type="EC" id="2.7.7.59"/>
    </reaction>
</comment>
<comment type="catalytic activity">
    <reaction evidence="8">
        <text>[protein-PII]-uridylyl-L-tyrosine + H2O = [protein-PII]-L-tyrosine + UMP + H(+)</text>
        <dbReference type="Rhea" id="RHEA:48600"/>
        <dbReference type="Rhea" id="RHEA-COMP:12147"/>
        <dbReference type="Rhea" id="RHEA-COMP:12148"/>
        <dbReference type="ChEBI" id="CHEBI:15377"/>
        <dbReference type="ChEBI" id="CHEBI:15378"/>
        <dbReference type="ChEBI" id="CHEBI:46858"/>
        <dbReference type="ChEBI" id="CHEBI:57865"/>
        <dbReference type="ChEBI" id="CHEBI:90602"/>
    </reaction>
</comment>
<accession>A0ABW7D3W6</accession>
<dbReference type="InterPro" id="IPR006674">
    <property type="entry name" value="HD_domain"/>
</dbReference>
<dbReference type="Gene3D" id="1.10.3090.10">
    <property type="entry name" value="cca-adding enzyme, domain 2"/>
    <property type="match status" value="1"/>
</dbReference>
<dbReference type="PROSITE" id="PS51671">
    <property type="entry name" value="ACT"/>
    <property type="match status" value="2"/>
</dbReference>
<comment type="cofactor">
    <cofactor evidence="8">
        <name>Mg(2+)</name>
        <dbReference type="ChEBI" id="CHEBI:18420"/>
    </cofactor>
</comment>
<evidence type="ECO:0000256" key="4">
    <source>
        <dbReference type="ARBA" id="ARBA00022801"/>
    </source>
</evidence>
<protein>
    <recommendedName>
        <fullName evidence="8">Bifunctional uridylyltransferase/uridylyl-removing enzyme</fullName>
        <shortName evidence="8">UTase/UR</shortName>
    </recommendedName>
    <alternativeName>
        <fullName evidence="8">Bifunctional [protein-PII] modification enzyme</fullName>
    </alternativeName>
    <alternativeName>
        <fullName evidence="8">Bifunctional nitrogen sensor protein</fullName>
    </alternativeName>
    <domain>
        <recommendedName>
            <fullName evidence="8">[Protein-PII] uridylyltransferase</fullName>
            <shortName evidence="8">PII uridylyltransferase</shortName>
            <shortName evidence="8">UTase</shortName>
            <ecNumber evidence="8">2.7.7.59</ecNumber>
        </recommendedName>
    </domain>
    <domain>
        <recommendedName>
            <fullName evidence="8">[Protein-PII]-UMP uridylyl-removing enzyme</fullName>
            <shortName evidence="8">UR</shortName>
            <ecNumber evidence="8">3.1.4.-</ecNumber>
        </recommendedName>
    </domain>
</protein>
<dbReference type="CDD" id="cd05401">
    <property type="entry name" value="NT_GlnE_GlnD_like"/>
    <property type="match status" value="1"/>
</dbReference>
<dbReference type="Pfam" id="PF08335">
    <property type="entry name" value="GlnD_UR_UTase"/>
    <property type="match status" value="1"/>
</dbReference>
<keyword evidence="4 8" id="KW-0378">Hydrolase</keyword>
<dbReference type="PANTHER" id="PTHR47320">
    <property type="entry name" value="BIFUNCTIONAL URIDYLYLTRANSFERASE/URIDYLYL-REMOVING ENZYME"/>
    <property type="match status" value="1"/>
</dbReference>
<dbReference type="Pfam" id="PF01909">
    <property type="entry name" value="NTP_transf_2"/>
    <property type="match status" value="1"/>
</dbReference>
<dbReference type="InterPro" id="IPR013546">
    <property type="entry name" value="PII_UdlTrfase/GS_AdlTrfase"/>
</dbReference>
<dbReference type="NCBIfam" id="TIGR01693">
    <property type="entry name" value="UTase_glnD"/>
    <property type="match status" value="1"/>
</dbReference>
<dbReference type="CDD" id="cd04899">
    <property type="entry name" value="ACT_ACR-UUR-like_2"/>
    <property type="match status" value="1"/>
</dbReference>
<feature type="domain" description="ACT" evidence="9">
    <location>
        <begin position="800"/>
        <end position="875"/>
    </location>
</feature>
<evidence type="ECO:0000256" key="1">
    <source>
        <dbReference type="ARBA" id="ARBA00022679"/>
    </source>
</evidence>
<organism evidence="11 12">
    <name type="scientific">Stenotrophomonas nematodicola</name>
    <dbReference type="NCBI Taxonomy" id="2656746"/>
    <lineage>
        <taxon>Bacteria</taxon>
        <taxon>Pseudomonadati</taxon>
        <taxon>Pseudomonadota</taxon>
        <taxon>Gammaproteobacteria</taxon>
        <taxon>Lysobacterales</taxon>
        <taxon>Lysobacteraceae</taxon>
        <taxon>Stenotrophomonas</taxon>
    </lineage>
</organism>
<keyword evidence="3" id="KW-0677">Repeat</keyword>
<comment type="similarity">
    <text evidence="8">Belongs to the GlnD family.</text>
</comment>
<dbReference type="EMBL" id="JBHGCJ010000024">
    <property type="protein sequence ID" value="MFG6111643.1"/>
    <property type="molecule type" value="Genomic_DNA"/>
</dbReference>
<dbReference type="SMART" id="SM00471">
    <property type="entry name" value="HDc"/>
    <property type="match status" value="1"/>
</dbReference>
<keyword evidence="2 8" id="KW-0548">Nucleotidyltransferase</keyword>
<evidence type="ECO:0000256" key="2">
    <source>
        <dbReference type="ARBA" id="ARBA00022695"/>
    </source>
</evidence>
<gene>
    <name evidence="8" type="primary">glnD</name>
    <name evidence="11" type="ORF">ACEU0G_001985</name>
</gene>
<dbReference type="EC" id="2.7.7.59" evidence="8"/>
<dbReference type="CDD" id="cd04900">
    <property type="entry name" value="ACT_UUR-like_1"/>
    <property type="match status" value="1"/>
</dbReference>
<feature type="region of interest" description="Uridylyltransferase" evidence="8">
    <location>
        <begin position="1"/>
        <end position="333"/>
    </location>
</feature>
<dbReference type="Proteomes" id="UP001605261">
    <property type="component" value="Unassembled WGS sequence"/>
</dbReference>
<dbReference type="HAMAP" id="MF_00277">
    <property type="entry name" value="PII_uridylyl_transf"/>
    <property type="match status" value="1"/>
</dbReference>